<dbReference type="PANTHER" id="PTHR45180:SF1">
    <property type="entry name" value="OS01G0307686 PROTEIN"/>
    <property type="match status" value="1"/>
</dbReference>
<evidence type="ECO:0000313" key="2">
    <source>
        <dbReference type="EMBL" id="PMS25794.1"/>
    </source>
</evidence>
<keyword evidence="3" id="KW-1185">Reference proteome</keyword>
<gene>
    <name evidence="2" type="ORF">C0Z19_09585</name>
</gene>
<dbReference type="PANTHER" id="PTHR45180">
    <property type="entry name" value="OS01G0307686 PROTEIN"/>
    <property type="match status" value="1"/>
</dbReference>
<evidence type="ECO:0000313" key="3">
    <source>
        <dbReference type="Proteomes" id="UP000235347"/>
    </source>
</evidence>
<dbReference type="GO" id="GO:0032259">
    <property type="term" value="P:methylation"/>
    <property type="evidence" value="ECO:0007669"/>
    <property type="project" value="UniProtKB-KW"/>
</dbReference>
<dbReference type="Gene3D" id="3.40.50.150">
    <property type="entry name" value="Vaccinia Virus protein VP39"/>
    <property type="match status" value="1"/>
</dbReference>
<dbReference type="Pfam" id="PF08241">
    <property type="entry name" value="Methyltransf_11"/>
    <property type="match status" value="1"/>
</dbReference>
<dbReference type="CDD" id="cd02440">
    <property type="entry name" value="AdoMet_MTases"/>
    <property type="match status" value="1"/>
</dbReference>
<protein>
    <submittedName>
        <fullName evidence="2">SAM-dependent methyltransferase</fullName>
    </submittedName>
</protein>
<dbReference type="RefSeq" id="WP_102609566.1">
    <property type="nucleotide sequence ID" value="NZ_CADIKD010000001.1"/>
</dbReference>
<evidence type="ECO:0000259" key="1">
    <source>
        <dbReference type="Pfam" id="PF08241"/>
    </source>
</evidence>
<feature type="domain" description="Methyltransferase type 11" evidence="1">
    <location>
        <begin position="43"/>
        <end position="130"/>
    </location>
</feature>
<dbReference type="AlphaFoldDB" id="A0A2N7W8R9"/>
<organism evidence="2 3">
    <name type="scientific">Trinickia soli</name>
    <dbReference type="NCBI Taxonomy" id="380675"/>
    <lineage>
        <taxon>Bacteria</taxon>
        <taxon>Pseudomonadati</taxon>
        <taxon>Pseudomonadota</taxon>
        <taxon>Betaproteobacteria</taxon>
        <taxon>Burkholderiales</taxon>
        <taxon>Burkholderiaceae</taxon>
        <taxon>Trinickia</taxon>
    </lineage>
</organism>
<reference evidence="2 3" key="1">
    <citation type="submission" date="2018-01" db="EMBL/GenBank/DDBJ databases">
        <title>Whole genome analyses suggest that Burkholderia sensu lato contains two further novel genera in the rhizoxinica-symbiotica group Mycetohabitans gen. nov., and Trinickia gen. nov.: implications for the evolution of diazotrophy and nodulation in the Burkholderiaceae.</title>
        <authorList>
            <person name="Estrada-de los Santos P."/>
            <person name="Palmer M."/>
            <person name="Chavez-Ramirez B."/>
            <person name="Beukes C."/>
            <person name="Steenkamp E.T."/>
            <person name="Hirsch A.M."/>
            <person name="Manyaka P."/>
            <person name="Maluk M."/>
            <person name="Lafos M."/>
            <person name="Crook M."/>
            <person name="Gross E."/>
            <person name="Simon M.F."/>
            <person name="Bueno dos Reis Junior F."/>
            <person name="Poole P.S."/>
            <person name="Venter S.N."/>
            <person name="James E.K."/>
        </authorList>
    </citation>
    <scope>NUCLEOTIDE SEQUENCE [LARGE SCALE GENOMIC DNA]</scope>
    <source>
        <strain evidence="2 3">GP25-8</strain>
    </source>
</reference>
<dbReference type="InterPro" id="IPR013216">
    <property type="entry name" value="Methyltransf_11"/>
</dbReference>
<dbReference type="Proteomes" id="UP000235347">
    <property type="component" value="Unassembled WGS sequence"/>
</dbReference>
<proteinExistence type="predicted"/>
<dbReference type="InterPro" id="IPR029063">
    <property type="entry name" value="SAM-dependent_MTases_sf"/>
</dbReference>
<sequence length="250" mass="28128">MEHRFEHLFSAQSDAYSANRPTYDRALFAWLAERSPATALAWDCGCGSGQATRDLAQCFERVIATDINAGQLSHAPELPNVDYRREPAEAVSIDDASVDLTFVAQALHWFDADRFYEEVRRVSKPRALLAVLSYNVCTISPELDALVWELYRDRVGPYWAAERRHVETGYADIPFPFETMEAPDAVLAVSWDMPRLLGYMESWSAVASYRRATGNDPVEAMREAFTQAWGEPGSCRRVAWPLTIKVGVVA</sequence>
<dbReference type="EMBL" id="PNYB01000006">
    <property type="protein sequence ID" value="PMS25794.1"/>
    <property type="molecule type" value="Genomic_DNA"/>
</dbReference>
<dbReference type="SUPFAM" id="SSF53335">
    <property type="entry name" value="S-adenosyl-L-methionine-dependent methyltransferases"/>
    <property type="match status" value="1"/>
</dbReference>
<accession>A0A2N7W8R9</accession>
<dbReference type="GO" id="GO:0008757">
    <property type="term" value="F:S-adenosylmethionine-dependent methyltransferase activity"/>
    <property type="evidence" value="ECO:0007669"/>
    <property type="project" value="InterPro"/>
</dbReference>
<keyword evidence="2" id="KW-0489">Methyltransferase</keyword>
<keyword evidence="2" id="KW-0808">Transferase</keyword>
<name>A0A2N7W8R9_9BURK</name>
<comment type="caution">
    <text evidence="2">The sequence shown here is derived from an EMBL/GenBank/DDBJ whole genome shotgun (WGS) entry which is preliminary data.</text>
</comment>